<evidence type="ECO:0000313" key="3">
    <source>
        <dbReference type="EMBL" id="MVA76879.1"/>
    </source>
</evidence>
<proteinExistence type="inferred from homology"/>
<dbReference type="RefSeq" id="WP_156610759.1">
    <property type="nucleotide sequence ID" value="NZ_WPCU01000008.1"/>
</dbReference>
<dbReference type="GO" id="GO:0016491">
    <property type="term" value="F:oxidoreductase activity"/>
    <property type="evidence" value="ECO:0007669"/>
    <property type="project" value="UniProtKB-KW"/>
</dbReference>
<dbReference type="PANTHER" id="PTHR43391:SF12">
    <property type="entry name" value="OXIDOREDUCTASE EPHD-RELATED"/>
    <property type="match status" value="1"/>
</dbReference>
<dbReference type="PANTHER" id="PTHR43391">
    <property type="entry name" value="RETINOL DEHYDROGENASE-RELATED"/>
    <property type="match status" value="1"/>
</dbReference>
<dbReference type="SUPFAM" id="SSF51735">
    <property type="entry name" value="NAD(P)-binding Rossmann-fold domains"/>
    <property type="match status" value="1"/>
</dbReference>
<dbReference type="Proteomes" id="UP000435304">
    <property type="component" value="Unassembled WGS sequence"/>
</dbReference>
<evidence type="ECO:0000256" key="2">
    <source>
        <dbReference type="ARBA" id="ARBA00023002"/>
    </source>
</evidence>
<dbReference type="InterPro" id="IPR002347">
    <property type="entry name" value="SDR_fam"/>
</dbReference>
<dbReference type="PRINTS" id="PR00081">
    <property type="entry name" value="GDHRDH"/>
</dbReference>
<protein>
    <submittedName>
        <fullName evidence="3">SDR family NAD(P)-dependent oxidoreductase</fullName>
    </submittedName>
</protein>
<name>A0A6A9V164_9ACTN</name>
<accession>A0A6A9V164</accession>
<comment type="similarity">
    <text evidence="1">Belongs to the short-chain dehydrogenases/reductases (SDR) family.</text>
</comment>
<dbReference type="CDD" id="cd05233">
    <property type="entry name" value="SDR_c"/>
    <property type="match status" value="1"/>
</dbReference>
<dbReference type="EMBL" id="WPCU01000008">
    <property type="protein sequence ID" value="MVA76879.1"/>
    <property type="molecule type" value="Genomic_DNA"/>
</dbReference>
<dbReference type="InterPro" id="IPR036291">
    <property type="entry name" value="NAD(P)-bd_dom_sf"/>
</dbReference>
<reference evidence="3 4" key="1">
    <citation type="submission" date="2019-12" db="EMBL/GenBank/DDBJ databases">
        <title>Auraticoccus cholistani sp. nov., an actinomycete isolated from soil of Cholistan desert.</title>
        <authorList>
            <person name="Cheema M.T."/>
        </authorList>
    </citation>
    <scope>NUCLEOTIDE SEQUENCE [LARGE SCALE GENOMIC DNA]</scope>
    <source>
        <strain evidence="3 4">F435</strain>
    </source>
</reference>
<sequence length="255" mass="26562">MATSPLALVTGSSTGIGLEIARELGRRGHDLVLCADEPHDRSQLEGVPVVEEVRADLATAEGVETLLATVRGLGRPLEVAALNAGAGVSGRFLDRPVEDHLAVVRLDVLGTVQLAHGVLGDMVARGSGRVLITSSVVSGMPGPYQCVYNASKAFLQNFGESMHAELRGTGVTVTLLRPGATETAFFRRAGLDTSLLGRMPKDDAGKTAAAGVDGLLAGRRQVVPTTPTGRLLDLTAAVVPPRVKATLQGFMSKPR</sequence>
<comment type="caution">
    <text evidence="3">The sequence shown here is derived from an EMBL/GenBank/DDBJ whole genome shotgun (WGS) entry which is preliminary data.</text>
</comment>
<dbReference type="PROSITE" id="PS00061">
    <property type="entry name" value="ADH_SHORT"/>
    <property type="match status" value="1"/>
</dbReference>
<evidence type="ECO:0000256" key="1">
    <source>
        <dbReference type="ARBA" id="ARBA00006484"/>
    </source>
</evidence>
<gene>
    <name evidence="3" type="ORF">GC722_12715</name>
</gene>
<evidence type="ECO:0000313" key="4">
    <source>
        <dbReference type="Proteomes" id="UP000435304"/>
    </source>
</evidence>
<keyword evidence="2" id="KW-0560">Oxidoreductase</keyword>
<dbReference type="InterPro" id="IPR020904">
    <property type="entry name" value="Sc_DH/Rdtase_CS"/>
</dbReference>
<dbReference type="AlphaFoldDB" id="A0A6A9V164"/>
<dbReference type="Gene3D" id="3.40.50.720">
    <property type="entry name" value="NAD(P)-binding Rossmann-like Domain"/>
    <property type="match status" value="1"/>
</dbReference>
<keyword evidence="4" id="KW-1185">Reference proteome</keyword>
<organism evidence="3 4">
    <name type="scientific">Auraticoccus cholistanensis</name>
    <dbReference type="NCBI Taxonomy" id="2656650"/>
    <lineage>
        <taxon>Bacteria</taxon>
        <taxon>Bacillati</taxon>
        <taxon>Actinomycetota</taxon>
        <taxon>Actinomycetes</taxon>
        <taxon>Propionibacteriales</taxon>
        <taxon>Propionibacteriaceae</taxon>
        <taxon>Auraticoccus</taxon>
    </lineage>
</organism>
<dbReference type="Pfam" id="PF00106">
    <property type="entry name" value="adh_short"/>
    <property type="match status" value="1"/>
</dbReference>